<dbReference type="AlphaFoldDB" id="A0A9Q0NFG7"/>
<evidence type="ECO:0000313" key="4">
    <source>
        <dbReference type="Proteomes" id="UP001151699"/>
    </source>
</evidence>
<gene>
    <name evidence="3" type="ORF">Bhyg_04508</name>
</gene>
<dbReference type="Proteomes" id="UP001151699">
    <property type="component" value="Chromosome A"/>
</dbReference>
<keyword evidence="2" id="KW-0732">Signal</keyword>
<feature type="region of interest" description="Disordered" evidence="1">
    <location>
        <begin position="94"/>
        <end position="114"/>
    </location>
</feature>
<reference evidence="3" key="1">
    <citation type="submission" date="2022-07" db="EMBL/GenBank/DDBJ databases">
        <authorList>
            <person name="Trinca V."/>
            <person name="Uliana J.V.C."/>
            <person name="Torres T.T."/>
            <person name="Ward R.J."/>
            <person name="Monesi N."/>
        </authorList>
    </citation>
    <scope>NUCLEOTIDE SEQUENCE</scope>
    <source>
        <strain evidence="3">HSMRA1968</strain>
        <tissue evidence="3">Whole embryos</tissue>
    </source>
</reference>
<protein>
    <submittedName>
        <fullName evidence="3">Uncharacterized protein</fullName>
    </submittedName>
</protein>
<dbReference type="OrthoDB" id="10356018at2759"/>
<evidence type="ECO:0000256" key="1">
    <source>
        <dbReference type="SAM" id="MobiDB-lite"/>
    </source>
</evidence>
<organism evidence="3 4">
    <name type="scientific">Pseudolycoriella hygida</name>
    <dbReference type="NCBI Taxonomy" id="35572"/>
    <lineage>
        <taxon>Eukaryota</taxon>
        <taxon>Metazoa</taxon>
        <taxon>Ecdysozoa</taxon>
        <taxon>Arthropoda</taxon>
        <taxon>Hexapoda</taxon>
        <taxon>Insecta</taxon>
        <taxon>Pterygota</taxon>
        <taxon>Neoptera</taxon>
        <taxon>Endopterygota</taxon>
        <taxon>Diptera</taxon>
        <taxon>Nematocera</taxon>
        <taxon>Sciaroidea</taxon>
        <taxon>Sciaridae</taxon>
        <taxon>Pseudolycoriella</taxon>
    </lineage>
</organism>
<name>A0A9Q0NFG7_9DIPT</name>
<feature type="compositionally biased region" description="Low complexity" evidence="1">
    <location>
        <begin position="94"/>
        <end position="108"/>
    </location>
</feature>
<feature type="signal peptide" evidence="2">
    <location>
        <begin position="1"/>
        <end position="17"/>
    </location>
</feature>
<comment type="caution">
    <text evidence="3">The sequence shown here is derived from an EMBL/GenBank/DDBJ whole genome shotgun (WGS) entry which is preliminary data.</text>
</comment>
<sequence>MKAVIFVVFVMVGSAYCRSLPVQPSDIKVESLSGGNPLVRKTRQFGYGGYGGYGGYNNFDYNPYNDTPNNYDNNPFNDSFRRPLYNNFDFNPFNDSPNNYDFNPYNDSGLFGKK</sequence>
<feature type="chain" id="PRO_5040384913" evidence="2">
    <location>
        <begin position="18"/>
        <end position="114"/>
    </location>
</feature>
<accession>A0A9Q0NFG7</accession>
<dbReference type="EMBL" id="WJQU01000001">
    <property type="protein sequence ID" value="KAJ6649274.1"/>
    <property type="molecule type" value="Genomic_DNA"/>
</dbReference>
<evidence type="ECO:0000256" key="2">
    <source>
        <dbReference type="SAM" id="SignalP"/>
    </source>
</evidence>
<evidence type="ECO:0000313" key="3">
    <source>
        <dbReference type="EMBL" id="KAJ6649274.1"/>
    </source>
</evidence>
<keyword evidence="4" id="KW-1185">Reference proteome</keyword>
<proteinExistence type="predicted"/>